<name>A0A2I0KCL2_PUNGR</name>
<organism evidence="1 2">
    <name type="scientific">Punica granatum</name>
    <name type="common">Pomegranate</name>
    <dbReference type="NCBI Taxonomy" id="22663"/>
    <lineage>
        <taxon>Eukaryota</taxon>
        <taxon>Viridiplantae</taxon>
        <taxon>Streptophyta</taxon>
        <taxon>Embryophyta</taxon>
        <taxon>Tracheophyta</taxon>
        <taxon>Spermatophyta</taxon>
        <taxon>Magnoliopsida</taxon>
        <taxon>eudicotyledons</taxon>
        <taxon>Gunneridae</taxon>
        <taxon>Pentapetalae</taxon>
        <taxon>rosids</taxon>
        <taxon>malvids</taxon>
        <taxon>Myrtales</taxon>
        <taxon>Lythraceae</taxon>
        <taxon>Punica</taxon>
    </lineage>
</organism>
<protein>
    <recommendedName>
        <fullName evidence="3">Zinc finger, CCHC-type</fullName>
    </recommendedName>
</protein>
<proteinExistence type="predicted"/>
<accession>A0A2I0KCL2</accession>
<dbReference type="EMBL" id="PGOL01000722">
    <property type="protein sequence ID" value="PKI65843.1"/>
    <property type="molecule type" value="Genomic_DNA"/>
</dbReference>
<evidence type="ECO:0000313" key="2">
    <source>
        <dbReference type="Proteomes" id="UP000233551"/>
    </source>
</evidence>
<dbReference type="Proteomes" id="UP000233551">
    <property type="component" value="Unassembled WGS sequence"/>
</dbReference>
<sequence>MIGYVETLGRLEFPLSQELATDLILLSLLGSYNQFFMNYNMNEYNKLFPKLLSMLKTVEQNINKGMPVLMVQMTKKKGKDKKKGKKAKGASKYDFSVLKPKAMVAKDDYCFHSGNTSHWKQNCKVCQEELRKTKGRPKEQ</sequence>
<gene>
    <name evidence="1" type="ORF">CRG98_013747</name>
</gene>
<evidence type="ECO:0000313" key="1">
    <source>
        <dbReference type="EMBL" id="PKI65843.1"/>
    </source>
</evidence>
<dbReference type="AlphaFoldDB" id="A0A2I0KCL2"/>
<comment type="caution">
    <text evidence="1">The sequence shown here is derived from an EMBL/GenBank/DDBJ whole genome shotgun (WGS) entry which is preliminary data.</text>
</comment>
<reference evidence="1 2" key="1">
    <citation type="submission" date="2017-11" db="EMBL/GenBank/DDBJ databases">
        <title>De-novo sequencing of pomegranate (Punica granatum L.) genome.</title>
        <authorList>
            <person name="Akparov Z."/>
            <person name="Amiraslanov A."/>
            <person name="Hajiyeva S."/>
            <person name="Abbasov M."/>
            <person name="Kaur K."/>
            <person name="Hamwieh A."/>
            <person name="Solovyev V."/>
            <person name="Salamov A."/>
            <person name="Braich B."/>
            <person name="Kosarev P."/>
            <person name="Mahmoud A."/>
            <person name="Hajiyev E."/>
            <person name="Babayeva S."/>
            <person name="Izzatullayeva V."/>
            <person name="Mammadov A."/>
            <person name="Mammadov A."/>
            <person name="Sharifova S."/>
            <person name="Ojaghi J."/>
            <person name="Eynullazada K."/>
            <person name="Bayramov B."/>
            <person name="Abdulazimova A."/>
            <person name="Shahmuradov I."/>
        </authorList>
    </citation>
    <scope>NUCLEOTIDE SEQUENCE [LARGE SCALE GENOMIC DNA]</scope>
    <source>
        <strain evidence="2">cv. AG2017</strain>
        <tissue evidence="1">Leaf</tissue>
    </source>
</reference>
<evidence type="ECO:0008006" key="3">
    <source>
        <dbReference type="Google" id="ProtNLM"/>
    </source>
</evidence>
<keyword evidence="2" id="KW-1185">Reference proteome</keyword>